<evidence type="ECO:0000256" key="1">
    <source>
        <dbReference type="SAM" id="MobiDB-lite"/>
    </source>
</evidence>
<dbReference type="SUPFAM" id="SSF57667">
    <property type="entry name" value="beta-beta-alpha zinc fingers"/>
    <property type="match status" value="1"/>
</dbReference>
<sequence length="228" mass="26941">MIYNCVYCDYKTSKKNSYLAHQKSNKHRANQKKYLSKFGVVPENHTEIEDNTQSTSSNIYKSSTQKHSRSKLNKSNNRPKLIKKEYEPEIEEIDQVNLEFDLDESLLQDLNDLNDVNDVNELNKQNDVNDVNREDYGIDEEMVRLVSFSNLDDFYKTVSNSFLQQIRFFTEFGLLKLSKSQQEAYDFIKKKYCYLDQDIHSELLKDLKLSLIISNFIDDHENTFEINN</sequence>
<accession>A0A6C0E8E3</accession>
<proteinExistence type="predicted"/>
<feature type="compositionally biased region" description="Polar residues" evidence="1">
    <location>
        <begin position="51"/>
        <end position="63"/>
    </location>
</feature>
<name>A0A6C0E8E3_9ZZZZ</name>
<reference evidence="2" key="1">
    <citation type="journal article" date="2020" name="Nature">
        <title>Giant virus diversity and host interactions through global metagenomics.</title>
        <authorList>
            <person name="Schulz F."/>
            <person name="Roux S."/>
            <person name="Paez-Espino D."/>
            <person name="Jungbluth S."/>
            <person name="Walsh D.A."/>
            <person name="Denef V.J."/>
            <person name="McMahon K.D."/>
            <person name="Konstantinidis K.T."/>
            <person name="Eloe-Fadrosh E.A."/>
            <person name="Kyrpides N.C."/>
            <person name="Woyke T."/>
        </authorList>
    </citation>
    <scope>NUCLEOTIDE SEQUENCE</scope>
    <source>
        <strain evidence="2">GVMAG-M-3300023179-150</strain>
    </source>
</reference>
<organism evidence="2">
    <name type="scientific">viral metagenome</name>
    <dbReference type="NCBI Taxonomy" id="1070528"/>
    <lineage>
        <taxon>unclassified sequences</taxon>
        <taxon>metagenomes</taxon>
        <taxon>organismal metagenomes</taxon>
    </lineage>
</organism>
<feature type="region of interest" description="Disordered" evidence="1">
    <location>
        <begin position="46"/>
        <end position="80"/>
    </location>
</feature>
<dbReference type="InterPro" id="IPR036236">
    <property type="entry name" value="Znf_C2H2_sf"/>
</dbReference>
<dbReference type="AlphaFoldDB" id="A0A6C0E8E3"/>
<dbReference type="EMBL" id="MN739750">
    <property type="protein sequence ID" value="QHT24891.1"/>
    <property type="molecule type" value="Genomic_DNA"/>
</dbReference>
<evidence type="ECO:0000313" key="2">
    <source>
        <dbReference type="EMBL" id="QHT24891.1"/>
    </source>
</evidence>
<protein>
    <submittedName>
        <fullName evidence="2">Uncharacterized protein</fullName>
    </submittedName>
</protein>